<dbReference type="AlphaFoldDB" id="A0A6A5VML2"/>
<reference evidence="2" key="1">
    <citation type="journal article" date="2020" name="Stud. Mycol.">
        <title>101 Dothideomycetes genomes: a test case for predicting lifestyles and emergence of pathogens.</title>
        <authorList>
            <person name="Haridas S."/>
            <person name="Albert R."/>
            <person name="Binder M."/>
            <person name="Bloem J."/>
            <person name="Labutti K."/>
            <person name="Salamov A."/>
            <person name="Andreopoulos B."/>
            <person name="Baker S."/>
            <person name="Barry K."/>
            <person name="Bills G."/>
            <person name="Bluhm B."/>
            <person name="Cannon C."/>
            <person name="Castanera R."/>
            <person name="Culley D."/>
            <person name="Daum C."/>
            <person name="Ezra D."/>
            <person name="Gonzalez J."/>
            <person name="Henrissat B."/>
            <person name="Kuo A."/>
            <person name="Liang C."/>
            <person name="Lipzen A."/>
            <person name="Lutzoni F."/>
            <person name="Magnuson J."/>
            <person name="Mondo S."/>
            <person name="Nolan M."/>
            <person name="Ohm R."/>
            <person name="Pangilinan J."/>
            <person name="Park H.-J."/>
            <person name="Ramirez L."/>
            <person name="Alfaro M."/>
            <person name="Sun H."/>
            <person name="Tritt A."/>
            <person name="Yoshinaga Y."/>
            <person name="Zwiers L.-H."/>
            <person name="Turgeon B."/>
            <person name="Goodwin S."/>
            <person name="Spatafora J."/>
            <person name="Crous P."/>
            <person name="Grigoriev I."/>
        </authorList>
    </citation>
    <scope>NUCLEOTIDE SEQUENCE</scope>
    <source>
        <strain evidence="2">CBS 107.79</strain>
    </source>
</reference>
<proteinExistence type="predicted"/>
<dbReference type="EMBL" id="ML976660">
    <property type="protein sequence ID" value="KAF1978544.1"/>
    <property type="molecule type" value="Genomic_DNA"/>
</dbReference>
<dbReference type="Proteomes" id="UP000800036">
    <property type="component" value="Unassembled WGS sequence"/>
</dbReference>
<evidence type="ECO:0000313" key="3">
    <source>
        <dbReference type="Proteomes" id="UP000800036"/>
    </source>
</evidence>
<keyword evidence="3" id="KW-1185">Reference proteome</keyword>
<feature type="compositionally biased region" description="Pro residues" evidence="1">
    <location>
        <begin position="62"/>
        <end position="73"/>
    </location>
</feature>
<feature type="region of interest" description="Disordered" evidence="1">
    <location>
        <begin position="30"/>
        <end position="88"/>
    </location>
</feature>
<feature type="compositionally biased region" description="Basic residues" evidence="1">
    <location>
        <begin position="143"/>
        <end position="152"/>
    </location>
</feature>
<evidence type="ECO:0000256" key="1">
    <source>
        <dbReference type="SAM" id="MobiDB-lite"/>
    </source>
</evidence>
<feature type="region of interest" description="Disordered" evidence="1">
    <location>
        <begin position="143"/>
        <end position="180"/>
    </location>
</feature>
<evidence type="ECO:0000313" key="2">
    <source>
        <dbReference type="EMBL" id="KAF1978544.1"/>
    </source>
</evidence>
<sequence length="180" mass="20609">MVIMPNELGLGEDGRISPISRLLGLRRPRRVKMPPLPRTPVDTPPHRPAEMPLPRSRVGMPLPGPPAETPLPRPVENVPATTPEETQEEKVLNQLRNVHPHPVRSLDDLDTRSTVANLTYAPPRQSVWDMKVDMDRMMQYWERRKKQAGRKRAREEDSQESTQDFSNKRQKRDGECDGSV</sequence>
<accession>A0A6A5VML2</accession>
<protein>
    <submittedName>
        <fullName evidence="2">Uncharacterized protein</fullName>
    </submittedName>
</protein>
<gene>
    <name evidence="2" type="ORF">BU23DRAFT_227266</name>
</gene>
<name>A0A6A5VML2_9PLEO</name>
<organism evidence="2 3">
    <name type="scientific">Bimuria novae-zelandiae CBS 107.79</name>
    <dbReference type="NCBI Taxonomy" id="1447943"/>
    <lineage>
        <taxon>Eukaryota</taxon>
        <taxon>Fungi</taxon>
        <taxon>Dikarya</taxon>
        <taxon>Ascomycota</taxon>
        <taxon>Pezizomycotina</taxon>
        <taxon>Dothideomycetes</taxon>
        <taxon>Pleosporomycetidae</taxon>
        <taxon>Pleosporales</taxon>
        <taxon>Massarineae</taxon>
        <taxon>Didymosphaeriaceae</taxon>
        <taxon>Bimuria</taxon>
    </lineage>
</organism>